<organism evidence="1 2">
    <name type="scientific">Thalassoglobus neptunius</name>
    <dbReference type="NCBI Taxonomy" id="1938619"/>
    <lineage>
        <taxon>Bacteria</taxon>
        <taxon>Pseudomonadati</taxon>
        <taxon>Planctomycetota</taxon>
        <taxon>Planctomycetia</taxon>
        <taxon>Planctomycetales</taxon>
        <taxon>Planctomycetaceae</taxon>
        <taxon>Thalassoglobus</taxon>
    </lineage>
</organism>
<name>A0A5C5XAT6_9PLAN</name>
<evidence type="ECO:0000313" key="1">
    <source>
        <dbReference type="EMBL" id="TWT58992.1"/>
    </source>
</evidence>
<comment type="caution">
    <text evidence="1">The sequence shown here is derived from an EMBL/GenBank/DDBJ whole genome shotgun (WGS) entry which is preliminary data.</text>
</comment>
<dbReference type="Proteomes" id="UP000317243">
    <property type="component" value="Unassembled WGS sequence"/>
</dbReference>
<dbReference type="AlphaFoldDB" id="A0A5C5XAT6"/>
<evidence type="ECO:0000313" key="2">
    <source>
        <dbReference type="Proteomes" id="UP000317243"/>
    </source>
</evidence>
<protein>
    <submittedName>
        <fullName evidence="1">Uncharacterized protein</fullName>
    </submittedName>
</protein>
<accession>A0A5C5XAT6</accession>
<gene>
    <name evidence="1" type="ORF">KOR42_23790</name>
</gene>
<proteinExistence type="predicted"/>
<sequence length="59" mass="6713">MSQVSIGDWVRVARTGQSGRVKAVIGTVIYIELTVPERGRWHKMVSPEDLEQAESWQDE</sequence>
<dbReference type="RefSeq" id="WP_146509759.1">
    <property type="nucleotide sequence ID" value="NZ_SIHI01000001.1"/>
</dbReference>
<keyword evidence="2" id="KW-1185">Reference proteome</keyword>
<reference evidence="1 2" key="1">
    <citation type="submission" date="2019-02" db="EMBL/GenBank/DDBJ databases">
        <title>Deep-cultivation of Planctomycetes and their phenomic and genomic characterization uncovers novel biology.</title>
        <authorList>
            <person name="Wiegand S."/>
            <person name="Jogler M."/>
            <person name="Boedeker C."/>
            <person name="Pinto D."/>
            <person name="Vollmers J."/>
            <person name="Rivas-Marin E."/>
            <person name="Kohn T."/>
            <person name="Peeters S.H."/>
            <person name="Heuer A."/>
            <person name="Rast P."/>
            <person name="Oberbeckmann S."/>
            <person name="Bunk B."/>
            <person name="Jeske O."/>
            <person name="Meyerdierks A."/>
            <person name="Storesund J.E."/>
            <person name="Kallscheuer N."/>
            <person name="Luecker S."/>
            <person name="Lage O.M."/>
            <person name="Pohl T."/>
            <person name="Merkel B.J."/>
            <person name="Hornburger P."/>
            <person name="Mueller R.-W."/>
            <person name="Bruemmer F."/>
            <person name="Labrenz M."/>
            <person name="Spormann A.M."/>
            <person name="Op Den Camp H."/>
            <person name="Overmann J."/>
            <person name="Amann R."/>
            <person name="Jetten M.S.M."/>
            <person name="Mascher T."/>
            <person name="Medema M.H."/>
            <person name="Devos D.P."/>
            <person name="Kaster A.-K."/>
            <person name="Ovreas L."/>
            <person name="Rohde M."/>
            <person name="Galperin M.Y."/>
            <person name="Jogler C."/>
        </authorList>
    </citation>
    <scope>NUCLEOTIDE SEQUENCE [LARGE SCALE GENOMIC DNA]</scope>
    <source>
        <strain evidence="1 2">KOR42</strain>
    </source>
</reference>
<dbReference type="EMBL" id="SIHI01000001">
    <property type="protein sequence ID" value="TWT58992.1"/>
    <property type="molecule type" value="Genomic_DNA"/>
</dbReference>